<reference evidence="3 4" key="1">
    <citation type="submission" date="2020-08" db="EMBL/GenBank/DDBJ databases">
        <title>A novel species.</title>
        <authorList>
            <person name="Gao J."/>
        </authorList>
    </citation>
    <scope>NUCLEOTIDE SEQUENCE [LARGE SCALE GENOMIC DNA]</scope>
    <source>
        <strain evidence="3 4">CRPJ-33</strain>
    </source>
</reference>
<dbReference type="EMBL" id="CP060825">
    <property type="protein sequence ID" value="QNP63669.1"/>
    <property type="molecule type" value="Genomic_DNA"/>
</dbReference>
<organism evidence="3 4">
    <name type="scientific">Streptomyces genisteinicus</name>
    <dbReference type="NCBI Taxonomy" id="2768068"/>
    <lineage>
        <taxon>Bacteria</taxon>
        <taxon>Bacillati</taxon>
        <taxon>Actinomycetota</taxon>
        <taxon>Actinomycetes</taxon>
        <taxon>Kitasatosporales</taxon>
        <taxon>Streptomycetaceae</taxon>
        <taxon>Streptomyces</taxon>
    </lineage>
</organism>
<evidence type="ECO:0000313" key="4">
    <source>
        <dbReference type="Proteomes" id="UP000516230"/>
    </source>
</evidence>
<protein>
    <submittedName>
        <fullName evidence="3">PQQ-binding-like beta-propeller repeat protein</fullName>
    </submittedName>
</protein>
<evidence type="ECO:0000313" key="3">
    <source>
        <dbReference type="EMBL" id="QNP63669.1"/>
    </source>
</evidence>
<dbReference type="InterPro" id="IPR011047">
    <property type="entry name" value="Quinoprotein_ADH-like_sf"/>
</dbReference>
<dbReference type="PANTHER" id="PTHR34512">
    <property type="entry name" value="CELL SURFACE PROTEIN"/>
    <property type="match status" value="1"/>
</dbReference>
<dbReference type="SMART" id="SM00564">
    <property type="entry name" value="PQQ"/>
    <property type="match status" value="7"/>
</dbReference>
<proteinExistence type="predicted"/>
<evidence type="ECO:0000259" key="2">
    <source>
        <dbReference type="Pfam" id="PF13360"/>
    </source>
</evidence>
<gene>
    <name evidence="3" type="ORF">IAG43_12480</name>
</gene>
<evidence type="ECO:0000256" key="1">
    <source>
        <dbReference type="SAM" id="MobiDB-lite"/>
    </source>
</evidence>
<dbReference type="AlphaFoldDB" id="A0A7H0HT03"/>
<dbReference type="InterPro" id="IPR002372">
    <property type="entry name" value="PQQ_rpt_dom"/>
</dbReference>
<feature type="compositionally biased region" description="Low complexity" evidence="1">
    <location>
        <begin position="24"/>
        <end position="41"/>
    </location>
</feature>
<feature type="domain" description="Pyrrolo-quinoline quinone repeat" evidence="2">
    <location>
        <begin position="153"/>
        <end position="301"/>
    </location>
</feature>
<dbReference type="InterPro" id="IPR015943">
    <property type="entry name" value="WD40/YVTN_repeat-like_dom_sf"/>
</dbReference>
<dbReference type="KEGG" id="sgj:IAG43_12480"/>
<dbReference type="SUPFAM" id="SSF50998">
    <property type="entry name" value="Quinoprotein alcohol dehydrogenase-like"/>
    <property type="match status" value="1"/>
</dbReference>
<sequence>MSGIRWLAGPRRGPPVGPSGHGVGRVSVETQQQGDPAAAGAGRSGAGDGRSAAGAVRGAAVTRRRLLGTAGAGLVLAGAALTGCTPDAEAEADAAGGGSPEPSGDSFTTPPPGTAPKPLWQAPAAAGALGSLDALAVAGDVVIVSGDPLVGRDVATGEERWSRPGTAVPGARLILGGGRLYLASAEYDGDVVALDPATGKEVWRSRLGGRYSMPRPVGADGERVYVVAGILEKDHSVRENVIAAIDTRTGKVAWSERRDAGTEEFGLASAVSGRRLVYTDQRRNVTVRDTVSGRQVWTRKTGRSGFDRVVVHDGGVMVSDGRTLRAYDLENGAERWSLDAGGFASFNGPAVLDGVLYVSDSSRALWAVDPSSGRKLWRNEDLLDHSFPVQFAKVGNTLYGATRFDEKGGVHAYDARTGKLRWTWNDGSGSVEQWYVVSAGRRLAALHARKLSALPAV</sequence>
<dbReference type="PROSITE" id="PS51318">
    <property type="entry name" value="TAT"/>
    <property type="match status" value="1"/>
</dbReference>
<dbReference type="InterPro" id="IPR018391">
    <property type="entry name" value="PQQ_b-propeller_rpt"/>
</dbReference>
<keyword evidence="4" id="KW-1185">Reference proteome</keyword>
<name>A0A7H0HT03_9ACTN</name>
<feature type="region of interest" description="Disordered" evidence="1">
    <location>
        <begin position="88"/>
        <end position="119"/>
    </location>
</feature>
<feature type="region of interest" description="Disordered" evidence="1">
    <location>
        <begin position="1"/>
        <end position="51"/>
    </location>
</feature>
<accession>A0A7H0HT03</accession>
<dbReference type="Gene3D" id="2.130.10.10">
    <property type="entry name" value="YVTN repeat-like/Quinoprotein amine dehydrogenase"/>
    <property type="match status" value="2"/>
</dbReference>
<dbReference type="InterPro" id="IPR006311">
    <property type="entry name" value="TAT_signal"/>
</dbReference>
<dbReference type="PANTHER" id="PTHR34512:SF30">
    <property type="entry name" value="OUTER MEMBRANE PROTEIN ASSEMBLY FACTOR BAMB"/>
    <property type="match status" value="1"/>
</dbReference>
<dbReference type="Pfam" id="PF13360">
    <property type="entry name" value="PQQ_2"/>
    <property type="match status" value="1"/>
</dbReference>
<dbReference type="Proteomes" id="UP000516230">
    <property type="component" value="Chromosome"/>
</dbReference>